<dbReference type="EMBL" id="JAFBEB010000010">
    <property type="protein sequence ID" value="MBM7591177.1"/>
    <property type="molecule type" value="Genomic_DNA"/>
</dbReference>
<comment type="caution">
    <text evidence="1">The sequence shown here is derived from an EMBL/GenBank/DDBJ whole genome shotgun (WGS) entry which is preliminary data.</text>
</comment>
<organism evidence="1 2">
    <name type="scientific">Brevibacillus fulvus</name>
    <dbReference type="NCBI Taxonomy" id="1125967"/>
    <lineage>
        <taxon>Bacteria</taxon>
        <taxon>Bacillati</taxon>
        <taxon>Bacillota</taxon>
        <taxon>Bacilli</taxon>
        <taxon>Bacillales</taxon>
        <taxon>Paenibacillaceae</taxon>
        <taxon>Brevibacillus</taxon>
    </lineage>
</organism>
<keyword evidence="2" id="KW-1185">Reference proteome</keyword>
<evidence type="ECO:0008006" key="3">
    <source>
        <dbReference type="Google" id="ProtNLM"/>
    </source>
</evidence>
<protein>
    <recommendedName>
        <fullName evidence="3">XkdN-like protein</fullName>
    </recommendedName>
</protein>
<dbReference type="Pfam" id="PF08890">
    <property type="entry name" value="Phage_TAC_5"/>
    <property type="match status" value="1"/>
</dbReference>
<dbReference type="AlphaFoldDB" id="A0A938Y403"/>
<gene>
    <name evidence="1" type="ORF">JOD01_002804</name>
</gene>
<dbReference type="InterPro" id="IPR014986">
    <property type="entry name" value="XkdN-like"/>
</dbReference>
<sequence length="150" mass="16815">MSEQKTVTYLTLKDILGRNKDELTSVKYDEFETEKLGVVPFASIDFEENKQIKKDCMRMIPNGSGGMTPDLDDDKMMIRIIVAAVDKDPRSDFTFANKELLAHLGVTTADEAVQKLLSPGEIYRFAMKVQDASGFTDKAKKEVKEAVKNS</sequence>
<evidence type="ECO:0000313" key="1">
    <source>
        <dbReference type="EMBL" id="MBM7591177.1"/>
    </source>
</evidence>
<dbReference type="Proteomes" id="UP000717624">
    <property type="component" value="Unassembled WGS sequence"/>
</dbReference>
<accession>A0A938Y403</accession>
<dbReference type="InterPro" id="IPR038559">
    <property type="entry name" value="XkdN-like_sf"/>
</dbReference>
<dbReference type="RefSeq" id="WP_204518913.1">
    <property type="nucleotide sequence ID" value="NZ_BAABIN010000012.1"/>
</dbReference>
<reference evidence="1" key="1">
    <citation type="submission" date="2021-01" db="EMBL/GenBank/DDBJ databases">
        <title>Genomic Encyclopedia of Type Strains, Phase IV (KMG-IV): sequencing the most valuable type-strain genomes for metagenomic binning, comparative biology and taxonomic classification.</title>
        <authorList>
            <person name="Goeker M."/>
        </authorList>
    </citation>
    <scope>NUCLEOTIDE SEQUENCE</scope>
    <source>
        <strain evidence="1">DSM 25523</strain>
    </source>
</reference>
<proteinExistence type="predicted"/>
<name>A0A938Y403_9BACL</name>
<evidence type="ECO:0000313" key="2">
    <source>
        <dbReference type="Proteomes" id="UP000717624"/>
    </source>
</evidence>
<dbReference type="Gene3D" id="3.30.2220.30">
    <property type="match status" value="1"/>
</dbReference>